<organism evidence="3 4">
    <name type="scientific">Nitrococcus mobilis Nb-231</name>
    <dbReference type="NCBI Taxonomy" id="314278"/>
    <lineage>
        <taxon>Bacteria</taxon>
        <taxon>Pseudomonadati</taxon>
        <taxon>Pseudomonadota</taxon>
        <taxon>Gammaproteobacteria</taxon>
        <taxon>Chromatiales</taxon>
        <taxon>Ectothiorhodospiraceae</taxon>
        <taxon>Nitrococcus</taxon>
    </lineage>
</organism>
<protein>
    <submittedName>
        <fullName evidence="3">Prevent-host-death protein</fullName>
    </submittedName>
</protein>
<dbReference type="STRING" id="314278.NB231_16718"/>
<dbReference type="OrthoDB" id="72009at2"/>
<evidence type="ECO:0000256" key="2">
    <source>
        <dbReference type="SAM" id="MobiDB-lite"/>
    </source>
</evidence>
<dbReference type="Gene3D" id="3.40.1620.10">
    <property type="entry name" value="YefM-like domain"/>
    <property type="match status" value="1"/>
</dbReference>
<gene>
    <name evidence="3" type="ORF">NB231_16718</name>
</gene>
<accession>A4BME4</accession>
<evidence type="ECO:0000313" key="4">
    <source>
        <dbReference type="Proteomes" id="UP000003374"/>
    </source>
</evidence>
<evidence type="ECO:0000256" key="1">
    <source>
        <dbReference type="ARBA" id="ARBA00009981"/>
    </source>
</evidence>
<dbReference type="InterPro" id="IPR036165">
    <property type="entry name" value="YefM-like_sf"/>
</dbReference>
<keyword evidence="4" id="KW-1185">Reference proteome</keyword>
<proteinExistence type="inferred from homology"/>
<name>A4BME4_9GAMM</name>
<dbReference type="eggNOG" id="COG2161">
    <property type="taxonomic scope" value="Bacteria"/>
</dbReference>
<evidence type="ECO:0000313" key="3">
    <source>
        <dbReference type="EMBL" id="EAR23482.1"/>
    </source>
</evidence>
<dbReference type="EMBL" id="AAOF01000001">
    <property type="protein sequence ID" value="EAR23482.1"/>
    <property type="molecule type" value="Genomic_DNA"/>
</dbReference>
<comment type="caution">
    <text evidence="3">The sequence shown here is derived from an EMBL/GenBank/DDBJ whole genome shotgun (WGS) entry which is preliminary data.</text>
</comment>
<dbReference type="AlphaFoldDB" id="A4BME4"/>
<dbReference type="Proteomes" id="UP000003374">
    <property type="component" value="Unassembled WGS sequence"/>
</dbReference>
<dbReference type="SUPFAM" id="SSF143120">
    <property type="entry name" value="YefM-like"/>
    <property type="match status" value="1"/>
</dbReference>
<sequence length="95" mass="10870">MDNVISAQELKRRGIGAIDAALRDGPVHVIRRNRPCYVILSEEDYQRLVDRRRASERLWERLLTPASTDGRSAREINAELEAERGAWDDPHADGF</sequence>
<feature type="compositionally biased region" description="Basic and acidic residues" evidence="2">
    <location>
        <begin position="71"/>
        <end position="95"/>
    </location>
</feature>
<feature type="region of interest" description="Disordered" evidence="2">
    <location>
        <begin position="70"/>
        <end position="95"/>
    </location>
</feature>
<comment type="similarity">
    <text evidence="1">Belongs to the phD/YefM antitoxin family.</text>
</comment>
<reference evidence="3 4" key="1">
    <citation type="submission" date="2006-02" db="EMBL/GenBank/DDBJ databases">
        <authorList>
            <person name="Waterbury J."/>
            <person name="Ferriera S."/>
            <person name="Johnson J."/>
            <person name="Kravitz S."/>
            <person name="Halpern A."/>
            <person name="Remington K."/>
            <person name="Beeson K."/>
            <person name="Tran B."/>
            <person name="Rogers Y.-H."/>
            <person name="Friedman R."/>
            <person name="Venter J.C."/>
        </authorList>
    </citation>
    <scope>NUCLEOTIDE SEQUENCE [LARGE SCALE GENOMIC DNA]</scope>
    <source>
        <strain evidence="3 4">Nb-231</strain>
    </source>
</reference>
<dbReference type="RefSeq" id="WP_005004846.1">
    <property type="nucleotide sequence ID" value="NZ_CH672427.1"/>
</dbReference>
<dbReference type="HOGENOM" id="CLU_187660_0_0_6"/>